<evidence type="ECO:0000313" key="4">
    <source>
        <dbReference type="EMBL" id="CAE7237539.1"/>
    </source>
</evidence>
<dbReference type="InterPro" id="IPR002347">
    <property type="entry name" value="SDR_fam"/>
</dbReference>
<dbReference type="AlphaFoldDB" id="A0A812L9J3"/>
<protein>
    <submittedName>
        <fullName evidence="4">Uncharacterized protein</fullName>
    </submittedName>
</protein>
<dbReference type="Gene3D" id="3.40.50.720">
    <property type="entry name" value="NAD(P)-binding Rossmann-like Domain"/>
    <property type="match status" value="1"/>
</dbReference>
<evidence type="ECO:0000256" key="1">
    <source>
        <dbReference type="ARBA" id="ARBA00006484"/>
    </source>
</evidence>
<dbReference type="EMBL" id="CAJNDS010000852">
    <property type="protein sequence ID" value="CAE7237539.1"/>
    <property type="molecule type" value="Genomic_DNA"/>
</dbReference>
<dbReference type="PANTHER" id="PTHR43618:SF8">
    <property type="entry name" value="7ALPHA-HYDROXYSTEROID DEHYDROGENASE"/>
    <property type="match status" value="1"/>
</dbReference>
<comment type="similarity">
    <text evidence="1">Belongs to the short-chain dehydrogenases/reductases (SDR) family.</text>
</comment>
<reference evidence="4" key="1">
    <citation type="submission" date="2021-02" db="EMBL/GenBank/DDBJ databases">
        <authorList>
            <person name="Dougan E. K."/>
            <person name="Rhodes N."/>
            <person name="Thang M."/>
            <person name="Chan C."/>
        </authorList>
    </citation>
    <scope>NUCLEOTIDE SEQUENCE</scope>
</reference>
<dbReference type="PANTHER" id="PTHR43618">
    <property type="entry name" value="7-ALPHA-HYDROXYSTEROID DEHYDROGENASE"/>
    <property type="match status" value="1"/>
</dbReference>
<sequence length="268" mass="27871">MTEQTSKPYSLDGKVVLVTGASKPDGLGAAFVRAAVKKGAAKVYATGRKVEAVDFLVKECGDKVVGKELEVTNSASVHALAESCKDLQVLINSAGYMGHGGDTLLGGPMDEAERRKVFDVNIWGALSVSLAFAPILSANTDSSLIVVSSVGAFTNFGGSMAIYNATNAAKDVLTAGLSAELAGKVRVGSIYPGPVKTDMLKKGVVDDPKQAGYLDTAAEPQEFADAAMAYLEAHGPEGGIFGDELGKMCKVIRDATHAKASELEMMAY</sequence>
<dbReference type="Pfam" id="PF00106">
    <property type="entry name" value="adh_short"/>
    <property type="match status" value="1"/>
</dbReference>
<evidence type="ECO:0000256" key="3">
    <source>
        <dbReference type="ARBA" id="ARBA00023002"/>
    </source>
</evidence>
<keyword evidence="5" id="KW-1185">Reference proteome</keyword>
<dbReference type="InterPro" id="IPR052178">
    <property type="entry name" value="Sec_Metab_Biosynth_SDR"/>
</dbReference>
<dbReference type="OrthoDB" id="47007at2759"/>
<dbReference type="Proteomes" id="UP000604046">
    <property type="component" value="Unassembled WGS sequence"/>
</dbReference>
<gene>
    <name evidence="4" type="ORF">SNAT2548_LOCUS10340</name>
</gene>
<dbReference type="InterPro" id="IPR036291">
    <property type="entry name" value="NAD(P)-bd_dom_sf"/>
</dbReference>
<evidence type="ECO:0000256" key="2">
    <source>
        <dbReference type="ARBA" id="ARBA00022857"/>
    </source>
</evidence>
<comment type="caution">
    <text evidence="4">The sequence shown here is derived from an EMBL/GenBank/DDBJ whole genome shotgun (WGS) entry which is preliminary data.</text>
</comment>
<name>A0A812L9J3_9DINO</name>
<proteinExistence type="inferred from homology"/>
<evidence type="ECO:0000313" key="5">
    <source>
        <dbReference type="Proteomes" id="UP000604046"/>
    </source>
</evidence>
<keyword evidence="3" id="KW-0560">Oxidoreductase</keyword>
<keyword evidence="2" id="KW-0521">NADP</keyword>
<dbReference type="PRINTS" id="PR00081">
    <property type="entry name" value="GDHRDH"/>
</dbReference>
<dbReference type="GO" id="GO:0016491">
    <property type="term" value="F:oxidoreductase activity"/>
    <property type="evidence" value="ECO:0007669"/>
    <property type="project" value="UniProtKB-KW"/>
</dbReference>
<accession>A0A812L9J3</accession>
<dbReference type="SUPFAM" id="SSF51735">
    <property type="entry name" value="NAD(P)-binding Rossmann-fold domains"/>
    <property type="match status" value="1"/>
</dbReference>
<organism evidence="4 5">
    <name type="scientific">Symbiodinium natans</name>
    <dbReference type="NCBI Taxonomy" id="878477"/>
    <lineage>
        <taxon>Eukaryota</taxon>
        <taxon>Sar</taxon>
        <taxon>Alveolata</taxon>
        <taxon>Dinophyceae</taxon>
        <taxon>Suessiales</taxon>
        <taxon>Symbiodiniaceae</taxon>
        <taxon>Symbiodinium</taxon>
    </lineage>
</organism>